<reference evidence="1 2" key="1">
    <citation type="journal article" date="2018" name="Sci. Rep.">
        <title>Genomic signatures of local adaptation to the degree of environmental predictability in rotifers.</title>
        <authorList>
            <person name="Franch-Gras L."/>
            <person name="Hahn C."/>
            <person name="Garcia-Roger E.M."/>
            <person name="Carmona M.J."/>
            <person name="Serra M."/>
            <person name="Gomez A."/>
        </authorList>
    </citation>
    <scope>NUCLEOTIDE SEQUENCE [LARGE SCALE GENOMIC DNA]</scope>
    <source>
        <strain evidence="1">HYR1</strain>
    </source>
</reference>
<dbReference type="AlphaFoldDB" id="A0A3M7QT54"/>
<accession>A0A3M7QT54</accession>
<organism evidence="1 2">
    <name type="scientific">Brachionus plicatilis</name>
    <name type="common">Marine rotifer</name>
    <name type="synonym">Brachionus muelleri</name>
    <dbReference type="NCBI Taxonomy" id="10195"/>
    <lineage>
        <taxon>Eukaryota</taxon>
        <taxon>Metazoa</taxon>
        <taxon>Spiralia</taxon>
        <taxon>Gnathifera</taxon>
        <taxon>Rotifera</taxon>
        <taxon>Eurotatoria</taxon>
        <taxon>Monogononta</taxon>
        <taxon>Pseudotrocha</taxon>
        <taxon>Ploima</taxon>
        <taxon>Brachionidae</taxon>
        <taxon>Brachionus</taxon>
    </lineage>
</organism>
<name>A0A3M7QT54_BRAPC</name>
<comment type="caution">
    <text evidence="1">The sequence shown here is derived from an EMBL/GenBank/DDBJ whole genome shotgun (WGS) entry which is preliminary data.</text>
</comment>
<gene>
    <name evidence="1" type="ORF">BpHYR1_043669</name>
</gene>
<dbReference type="EMBL" id="REGN01005251">
    <property type="protein sequence ID" value="RNA14155.1"/>
    <property type="molecule type" value="Genomic_DNA"/>
</dbReference>
<sequence length="68" mass="8035">MKNNFFNFFHEIKHLIEIVAKIVLGGQENSNTISNKHFRGSFDKKLRKSMNERKQIDEFIGNFSAEFN</sequence>
<protein>
    <submittedName>
        <fullName evidence="1">Uncharacterized protein</fullName>
    </submittedName>
</protein>
<evidence type="ECO:0000313" key="2">
    <source>
        <dbReference type="Proteomes" id="UP000276133"/>
    </source>
</evidence>
<proteinExistence type="predicted"/>
<keyword evidence="2" id="KW-1185">Reference proteome</keyword>
<dbReference type="Proteomes" id="UP000276133">
    <property type="component" value="Unassembled WGS sequence"/>
</dbReference>
<evidence type="ECO:0000313" key="1">
    <source>
        <dbReference type="EMBL" id="RNA14155.1"/>
    </source>
</evidence>